<evidence type="ECO:0000313" key="6">
    <source>
        <dbReference type="EMBL" id="ADK83260.1"/>
    </source>
</evidence>
<feature type="transmembrane region" description="Helical" evidence="4">
    <location>
        <begin position="324"/>
        <end position="346"/>
    </location>
</feature>
<dbReference type="AlphaFoldDB" id="E1R9U1"/>
<proteinExistence type="predicted"/>
<evidence type="ECO:0000259" key="5">
    <source>
        <dbReference type="PROSITE" id="PS50850"/>
    </source>
</evidence>
<accession>E1R9U1</accession>
<dbReference type="GO" id="GO:0005886">
    <property type="term" value="C:plasma membrane"/>
    <property type="evidence" value="ECO:0007669"/>
    <property type="project" value="TreeGrafter"/>
</dbReference>
<protein>
    <submittedName>
        <fullName evidence="6">Major facilitator superfamily MFS_1</fullName>
    </submittedName>
</protein>
<dbReference type="eggNOG" id="COG2814">
    <property type="taxonomic scope" value="Bacteria"/>
</dbReference>
<dbReference type="Proteomes" id="UP000002318">
    <property type="component" value="Chromosome"/>
</dbReference>
<dbReference type="Pfam" id="PF07690">
    <property type="entry name" value="MFS_1"/>
    <property type="match status" value="2"/>
</dbReference>
<keyword evidence="2 4" id="KW-1133">Transmembrane helix</keyword>
<feature type="transmembrane region" description="Helical" evidence="4">
    <location>
        <begin position="352"/>
        <end position="377"/>
    </location>
</feature>
<dbReference type="KEGG" id="ssm:Spirs_4184"/>
<evidence type="ECO:0000256" key="1">
    <source>
        <dbReference type="ARBA" id="ARBA00022692"/>
    </source>
</evidence>
<evidence type="ECO:0000313" key="7">
    <source>
        <dbReference type="Proteomes" id="UP000002318"/>
    </source>
</evidence>
<dbReference type="PANTHER" id="PTHR43129">
    <property type="entry name" value="FOSMIDOMYCIN RESISTANCE PROTEIN"/>
    <property type="match status" value="1"/>
</dbReference>
<dbReference type="EMBL" id="CP002116">
    <property type="protein sequence ID" value="ADK83260.1"/>
    <property type="molecule type" value="Genomic_DNA"/>
</dbReference>
<feature type="transmembrane region" description="Helical" evidence="4">
    <location>
        <begin position="65"/>
        <end position="86"/>
    </location>
</feature>
<feature type="transmembrane region" description="Helical" evidence="4">
    <location>
        <begin position="92"/>
        <end position="112"/>
    </location>
</feature>
<dbReference type="SUPFAM" id="SSF103473">
    <property type="entry name" value="MFS general substrate transporter"/>
    <property type="match status" value="1"/>
</dbReference>
<dbReference type="InterPro" id="IPR020846">
    <property type="entry name" value="MFS_dom"/>
</dbReference>
<dbReference type="InterPro" id="IPR011701">
    <property type="entry name" value="MFS"/>
</dbReference>
<keyword evidence="3 4" id="KW-0472">Membrane</keyword>
<dbReference type="InterPro" id="IPR036259">
    <property type="entry name" value="MFS_trans_sf"/>
</dbReference>
<feature type="transmembrane region" description="Helical" evidence="4">
    <location>
        <begin position="233"/>
        <end position="253"/>
    </location>
</feature>
<gene>
    <name evidence="6" type="ordered locus">Spirs_4184</name>
</gene>
<feature type="domain" description="Major facilitator superfamily (MFS) profile" evidence="5">
    <location>
        <begin position="1"/>
        <end position="381"/>
    </location>
</feature>
<dbReference type="STRING" id="573413.Spirs_4184"/>
<keyword evidence="7" id="KW-1185">Reference proteome</keyword>
<dbReference type="HOGENOM" id="CLU_041787_1_0_12"/>
<feature type="transmembrane region" description="Helical" evidence="4">
    <location>
        <begin position="36"/>
        <end position="58"/>
    </location>
</feature>
<keyword evidence="1 4" id="KW-0812">Transmembrane</keyword>
<evidence type="ECO:0000256" key="2">
    <source>
        <dbReference type="ARBA" id="ARBA00022989"/>
    </source>
</evidence>
<feature type="transmembrane region" description="Helical" evidence="4">
    <location>
        <begin position="133"/>
        <end position="149"/>
    </location>
</feature>
<reference evidence="6 7" key="1">
    <citation type="journal article" date="2010" name="Stand. Genomic Sci.">
        <title>Complete genome sequence of Spirochaeta smaragdinae type strain (SEBR 4228).</title>
        <authorList>
            <person name="Mavromatis K."/>
            <person name="Yasawong M."/>
            <person name="Chertkov O."/>
            <person name="Lapidus A."/>
            <person name="Lucas S."/>
            <person name="Nolan M."/>
            <person name="Del Rio T.G."/>
            <person name="Tice H."/>
            <person name="Cheng J.F."/>
            <person name="Pitluck S."/>
            <person name="Liolios K."/>
            <person name="Ivanova N."/>
            <person name="Tapia R."/>
            <person name="Han C."/>
            <person name="Bruce D."/>
            <person name="Goodwin L."/>
            <person name="Pati A."/>
            <person name="Chen A."/>
            <person name="Palaniappan K."/>
            <person name="Land M."/>
            <person name="Hauser L."/>
            <person name="Chang Y.J."/>
            <person name="Jeffries C.D."/>
            <person name="Detter J.C."/>
            <person name="Rohde M."/>
            <person name="Brambilla E."/>
            <person name="Spring S."/>
            <person name="Goker M."/>
            <person name="Sikorski J."/>
            <person name="Woyke T."/>
            <person name="Bristow J."/>
            <person name="Eisen J.A."/>
            <person name="Markowitz V."/>
            <person name="Hugenholtz P."/>
            <person name="Klenk H.P."/>
            <person name="Kyrpides N.C."/>
        </authorList>
    </citation>
    <scope>NUCLEOTIDE SEQUENCE [LARGE SCALE GENOMIC DNA]</scope>
    <source>
        <strain evidence="7">DSM 11293 / JCM 15392 / SEBR 4228</strain>
    </source>
</reference>
<sequence>MRLNLLHILNDGFLASLPLLLPFIQKDLGIEFSKIGLLTGLLNSASVILALPAASIAMRFGGYKVLLMSMVLYSCAFIITGLSSGFMLLTCAFILASIGFGLFHPISFALIANSSDQNDIGNRMGSFTAMGDIGRVGIAACVTIFVSIVDWRNTAFMYGVLPLVMAILSLIFLYKVDFSSSLAEKAKIRKIHGLHKSKEFIIAILTSFIDSLASSSLFVFLPFLFVYRGASTAILGSLSGAFFIGNMMGKIMIGKITDRIGCKKVFIISEILMSLLLISISIVKDIIMISIVSIMLGTVTKGTVPIINTLIAKAVPDRKLNEKAFSIVSFVSGISAVIAPLLLGFLAQKYNIIFVFHISALFAFIAVLPILITTLFFKKHTCISA</sequence>
<dbReference type="GO" id="GO:0022857">
    <property type="term" value="F:transmembrane transporter activity"/>
    <property type="evidence" value="ECO:0007669"/>
    <property type="project" value="InterPro"/>
</dbReference>
<feature type="transmembrane region" description="Helical" evidence="4">
    <location>
        <begin position="155"/>
        <end position="178"/>
    </location>
</feature>
<evidence type="ECO:0000256" key="3">
    <source>
        <dbReference type="ARBA" id="ARBA00023136"/>
    </source>
</evidence>
<feature type="transmembrane region" description="Helical" evidence="4">
    <location>
        <begin position="199"/>
        <end position="227"/>
    </location>
</feature>
<dbReference type="PANTHER" id="PTHR43129:SF1">
    <property type="entry name" value="FOSMIDOMYCIN RESISTANCE PROTEIN"/>
    <property type="match status" value="1"/>
</dbReference>
<dbReference type="Gene3D" id="1.20.1250.20">
    <property type="entry name" value="MFS general substrate transporter like domains"/>
    <property type="match status" value="2"/>
</dbReference>
<evidence type="ECO:0000256" key="4">
    <source>
        <dbReference type="SAM" id="Phobius"/>
    </source>
</evidence>
<dbReference type="PROSITE" id="PS50850">
    <property type="entry name" value="MFS"/>
    <property type="match status" value="1"/>
</dbReference>
<name>E1R9U1_SEDSS</name>
<organism evidence="6 7">
    <name type="scientific">Sediminispirochaeta smaragdinae (strain DSM 11293 / JCM 15392 / SEBR 4228)</name>
    <name type="common">Spirochaeta smaragdinae</name>
    <dbReference type="NCBI Taxonomy" id="573413"/>
    <lineage>
        <taxon>Bacteria</taxon>
        <taxon>Pseudomonadati</taxon>
        <taxon>Spirochaetota</taxon>
        <taxon>Spirochaetia</taxon>
        <taxon>Spirochaetales</taxon>
        <taxon>Spirochaetaceae</taxon>
        <taxon>Sediminispirochaeta</taxon>
    </lineage>
</organism>